<dbReference type="GO" id="GO:0005634">
    <property type="term" value="C:nucleus"/>
    <property type="evidence" value="ECO:0007669"/>
    <property type="project" value="UniProtKB-SubCell"/>
</dbReference>
<keyword evidence="3" id="KW-0238">DNA-binding</keyword>
<feature type="region of interest" description="Disordered" evidence="6">
    <location>
        <begin position="97"/>
        <end position="123"/>
    </location>
</feature>
<dbReference type="InterPro" id="IPR018872">
    <property type="entry name" value="Zn-cluster-dom"/>
</dbReference>
<evidence type="ECO:0000313" key="8">
    <source>
        <dbReference type="EMBL" id="CAD6214993.1"/>
    </source>
</evidence>
<dbReference type="FunFam" id="2.20.25.80:FF:000004">
    <property type="entry name" value="WRKY transcription factor 65"/>
    <property type="match status" value="1"/>
</dbReference>
<dbReference type="Pfam" id="PF03106">
    <property type="entry name" value="WRKY"/>
    <property type="match status" value="1"/>
</dbReference>
<evidence type="ECO:0000259" key="7">
    <source>
        <dbReference type="PROSITE" id="PS50811"/>
    </source>
</evidence>
<dbReference type="PANTHER" id="PTHR31282">
    <property type="entry name" value="WRKY TRANSCRIPTION FACTOR 21-RELATED"/>
    <property type="match status" value="1"/>
</dbReference>
<feature type="domain" description="WRKY" evidence="7">
    <location>
        <begin position="350"/>
        <end position="416"/>
    </location>
</feature>
<evidence type="ECO:0000313" key="9">
    <source>
        <dbReference type="Proteomes" id="UP000604825"/>
    </source>
</evidence>
<dbReference type="SUPFAM" id="SSF118290">
    <property type="entry name" value="WRKY DNA-binding domain"/>
    <property type="match status" value="1"/>
</dbReference>
<dbReference type="InterPro" id="IPR044810">
    <property type="entry name" value="WRKY_plant"/>
</dbReference>
<evidence type="ECO:0000256" key="3">
    <source>
        <dbReference type="ARBA" id="ARBA00023125"/>
    </source>
</evidence>
<proteinExistence type="predicted"/>
<dbReference type="InterPro" id="IPR003657">
    <property type="entry name" value="WRKY_dom"/>
</dbReference>
<evidence type="ECO:0000256" key="2">
    <source>
        <dbReference type="ARBA" id="ARBA00023015"/>
    </source>
</evidence>
<organism evidence="8 9">
    <name type="scientific">Miscanthus lutarioriparius</name>
    <dbReference type="NCBI Taxonomy" id="422564"/>
    <lineage>
        <taxon>Eukaryota</taxon>
        <taxon>Viridiplantae</taxon>
        <taxon>Streptophyta</taxon>
        <taxon>Embryophyta</taxon>
        <taxon>Tracheophyta</taxon>
        <taxon>Spermatophyta</taxon>
        <taxon>Magnoliopsida</taxon>
        <taxon>Liliopsida</taxon>
        <taxon>Poales</taxon>
        <taxon>Poaceae</taxon>
        <taxon>PACMAD clade</taxon>
        <taxon>Panicoideae</taxon>
        <taxon>Andropogonodae</taxon>
        <taxon>Andropogoneae</taxon>
        <taxon>Saccharinae</taxon>
        <taxon>Miscanthus</taxon>
    </lineage>
</organism>
<dbReference type="Pfam" id="PF10533">
    <property type="entry name" value="Plant_zn_clust"/>
    <property type="match status" value="1"/>
</dbReference>
<comment type="subcellular location">
    <subcellularLocation>
        <location evidence="1">Nucleus</location>
    </subcellularLocation>
</comment>
<name>A0A811MZL8_9POAL</name>
<dbReference type="Gene3D" id="2.20.25.80">
    <property type="entry name" value="WRKY domain"/>
    <property type="match status" value="1"/>
</dbReference>
<gene>
    <name evidence="8" type="ORF">NCGR_LOCUS10278</name>
</gene>
<keyword evidence="4" id="KW-0804">Transcription</keyword>
<keyword evidence="2" id="KW-0805">Transcription regulation</keyword>
<protein>
    <recommendedName>
        <fullName evidence="7">WRKY domain-containing protein</fullName>
    </recommendedName>
</protein>
<keyword evidence="5" id="KW-0539">Nucleus</keyword>
<evidence type="ECO:0000256" key="4">
    <source>
        <dbReference type="ARBA" id="ARBA00023163"/>
    </source>
</evidence>
<dbReference type="EMBL" id="CAJGYO010000002">
    <property type="protein sequence ID" value="CAD6214993.1"/>
    <property type="molecule type" value="Genomic_DNA"/>
</dbReference>
<evidence type="ECO:0000256" key="6">
    <source>
        <dbReference type="SAM" id="MobiDB-lite"/>
    </source>
</evidence>
<feature type="compositionally biased region" description="Pro residues" evidence="6">
    <location>
        <begin position="105"/>
        <end position="121"/>
    </location>
</feature>
<dbReference type="Proteomes" id="UP000604825">
    <property type="component" value="Unassembled WGS sequence"/>
</dbReference>
<dbReference type="OrthoDB" id="687407at2759"/>
<accession>A0A811MZL8</accession>
<dbReference type="InterPro" id="IPR036576">
    <property type="entry name" value="WRKY_dom_sf"/>
</dbReference>
<dbReference type="GO" id="GO:0003700">
    <property type="term" value="F:DNA-binding transcription factor activity"/>
    <property type="evidence" value="ECO:0007669"/>
    <property type="project" value="InterPro"/>
</dbReference>
<evidence type="ECO:0000256" key="1">
    <source>
        <dbReference type="ARBA" id="ARBA00004123"/>
    </source>
</evidence>
<evidence type="ECO:0000256" key="5">
    <source>
        <dbReference type="ARBA" id="ARBA00023242"/>
    </source>
</evidence>
<dbReference type="PROSITE" id="PS50811">
    <property type="entry name" value="WRKY"/>
    <property type="match status" value="1"/>
</dbReference>
<dbReference type="AlphaFoldDB" id="A0A811MZL8"/>
<sequence>MEVVEEANRAAVESCKKLVAVLSLSGADAFRPMPVAAETDEAVSRFGKVVAVLSDRLGHARARVGKRSPPAPPVDASCLLEYHPSLAVAPRHTPNAGHLLVSATSPPPPPPPPPPLTPPTSLPTSMTMRSAAALMTMRSQEAEAVAPAVLLLPPCASNVTLMPAPAKKFDRSMFLETSLLELNSCSVPPSPSPAMAVQKNSPRVLAAAVPPPNPCTSTPHIQFQPPQQQQAKKQKSFQFDQTPSGEQFHIEVPVPLPLPRAAPAGAKEVISFSFDNNSVCTSSAATSFFTSISSQLISMSDAATSSAARPATAKKVCGKGGDGSGVRCHCPKKKKPREKRVVRVPAISDKNADIPADNYSWRKYGQKPIKGSPHPRGYYRCSSKKDCPARKHVERCRSDAAMLIVTYENDHNHAQPLDPSVLTTAANAEA</sequence>
<dbReference type="GO" id="GO:0043565">
    <property type="term" value="F:sequence-specific DNA binding"/>
    <property type="evidence" value="ECO:0007669"/>
    <property type="project" value="InterPro"/>
</dbReference>
<dbReference type="SMART" id="SM00774">
    <property type="entry name" value="WRKY"/>
    <property type="match status" value="1"/>
</dbReference>
<reference evidence="8" key="1">
    <citation type="submission" date="2020-10" db="EMBL/GenBank/DDBJ databases">
        <authorList>
            <person name="Han B."/>
            <person name="Lu T."/>
            <person name="Zhao Q."/>
            <person name="Huang X."/>
            <person name="Zhao Y."/>
        </authorList>
    </citation>
    <scope>NUCLEOTIDE SEQUENCE</scope>
</reference>
<keyword evidence="9" id="KW-1185">Reference proteome</keyword>
<comment type="caution">
    <text evidence="8">The sequence shown here is derived from an EMBL/GenBank/DDBJ whole genome shotgun (WGS) entry which is preliminary data.</text>
</comment>